<dbReference type="CDD" id="cd14733">
    <property type="entry name" value="BACK"/>
    <property type="match status" value="1"/>
</dbReference>
<dbReference type="SMART" id="SM00225">
    <property type="entry name" value="BTB"/>
    <property type="match status" value="1"/>
</dbReference>
<evidence type="ECO:0008006" key="8">
    <source>
        <dbReference type="Google" id="ProtNLM"/>
    </source>
</evidence>
<sequence length="740" mass="80839">MASSSTPSAAPPSLRRALTTVPTTSSLLHGGHHGSAHELHHHRHLTSGTATAGISPLSIEQVGESHLEYTVRWRVHPWESLEPMTEFRSPTFVVDELPWSLKLFKGRVHHPGALSLYLGCDARMTGVHKRVRITFMVENAQNARLPGYSLVEQPVWFSSDHLTWGEENLCLLDQITPLIHADTLALSVNVQILQVTAETPPTPPSPLNNLFASRAFADAILRVSSDEDESAIEIPIHRAILASQSAYFATMFYTSQFAESIAHHSSAVPDSLQSLSPPIIQIRGTDPGAFMHLISFMYRQPMHPLGDANEQSIPNHAGSATAGLVDELITTLSLDELTVCLATSHMYQVTTWTDLLLCAVRLLVNDRNVWRVWELGELYECTKTANKAKHYVAAHFSRICSNLLAKRLTRQASIVGMASIGAGQRSRYSTGLSSSTGPSGSTISMHSSSIPGIQWQHASSSLLTSISASRMRTLLEMDPINCDNEEQMFELFSEWVMVCYVKPGAYGGSIVQAHTPHPFASPLPRQQLEVSTRRTVSRGTSPVSPGFPAASTLAGGPPTRATYGHLHQAPHEAVEPPRSSRFASERQQALPSTATATSTASPSQARSTPNLAVSTSPSAIHSHSRRHQSATLVSSPTHQSLSTPLEDAHTVIADLIRLIRFPVMRKEYLVTTVEGADHLMCWPEVRERLRETYRALLVPDQVEGEAAIQWVPRRRVVVGIWPDGQDGKGECEGGNGCAVV</sequence>
<dbReference type="Gene3D" id="3.30.710.10">
    <property type="entry name" value="Potassium Channel Kv1.1, Chain A"/>
    <property type="match status" value="1"/>
</dbReference>
<dbReference type="AlphaFoldDB" id="A0A1Y2HGT4"/>
<feature type="region of interest" description="Disordered" evidence="3">
    <location>
        <begin position="532"/>
        <end position="643"/>
    </location>
</feature>
<feature type="domain" description="BTB" evidence="4">
    <location>
        <begin position="217"/>
        <end position="298"/>
    </location>
</feature>
<dbReference type="Gene3D" id="1.25.40.420">
    <property type="match status" value="1"/>
</dbReference>
<evidence type="ECO:0000256" key="2">
    <source>
        <dbReference type="ARBA" id="ARBA00022737"/>
    </source>
</evidence>
<gene>
    <name evidence="6" type="ORF">BCR44DRAFT_199222</name>
</gene>
<evidence type="ECO:0000256" key="1">
    <source>
        <dbReference type="ARBA" id="ARBA00022441"/>
    </source>
</evidence>
<keyword evidence="2" id="KW-0677">Repeat</keyword>
<dbReference type="PROSITE" id="PS50097">
    <property type="entry name" value="BTB"/>
    <property type="match status" value="1"/>
</dbReference>
<evidence type="ECO:0000259" key="5">
    <source>
        <dbReference type="PROSITE" id="PS50144"/>
    </source>
</evidence>
<feature type="compositionally biased region" description="Basic residues" evidence="3">
    <location>
        <begin position="30"/>
        <end position="45"/>
    </location>
</feature>
<dbReference type="InterPro" id="IPR000210">
    <property type="entry name" value="BTB/POZ_dom"/>
</dbReference>
<dbReference type="Proteomes" id="UP000193411">
    <property type="component" value="Unassembled WGS sequence"/>
</dbReference>
<dbReference type="PANTHER" id="PTHR24412:SF489">
    <property type="entry name" value="RING FINGER DOMAIN AND KELCH REPEAT-CONTAINING PROTEIN DDB_G0271372"/>
    <property type="match status" value="1"/>
</dbReference>
<dbReference type="PROSITE" id="PS50144">
    <property type="entry name" value="MATH"/>
    <property type="match status" value="1"/>
</dbReference>
<proteinExistence type="predicted"/>
<dbReference type="Pfam" id="PF00651">
    <property type="entry name" value="BTB"/>
    <property type="match status" value="1"/>
</dbReference>
<dbReference type="CDD" id="cd18186">
    <property type="entry name" value="BTB_POZ_ZBTB_KLHL-like"/>
    <property type="match status" value="1"/>
</dbReference>
<accession>A0A1Y2HGT4</accession>
<dbReference type="InterPro" id="IPR002083">
    <property type="entry name" value="MATH/TRAF_dom"/>
</dbReference>
<evidence type="ECO:0000313" key="6">
    <source>
        <dbReference type="EMBL" id="ORZ33749.1"/>
    </source>
</evidence>
<organism evidence="6 7">
    <name type="scientific">Catenaria anguillulae PL171</name>
    <dbReference type="NCBI Taxonomy" id="765915"/>
    <lineage>
        <taxon>Eukaryota</taxon>
        <taxon>Fungi</taxon>
        <taxon>Fungi incertae sedis</taxon>
        <taxon>Blastocladiomycota</taxon>
        <taxon>Blastocladiomycetes</taxon>
        <taxon>Blastocladiales</taxon>
        <taxon>Catenariaceae</taxon>
        <taxon>Catenaria</taxon>
    </lineage>
</organism>
<dbReference type="InterPro" id="IPR008974">
    <property type="entry name" value="TRAF-like"/>
</dbReference>
<dbReference type="Gene3D" id="2.60.210.10">
    <property type="entry name" value="Apoptosis, Tumor Necrosis Factor Receptor Associated Protein 2, Chain A"/>
    <property type="match status" value="1"/>
</dbReference>
<feature type="region of interest" description="Disordered" evidence="3">
    <location>
        <begin position="24"/>
        <end position="45"/>
    </location>
</feature>
<feature type="compositionally biased region" description="Polar residues" evidence="3">
    <location>
        <begin position="629"/>
        <end position="643"/>
    </location>
</feature>
<evidence type="ECO:0000313" key="7">
    <source>
        <dbReference type="Proteomes" id="UP000193411"/>
    </source>
</evidence>
<reference evidence="6 7" key="1">
    <citation type="submission" date="2016-07" db="EMBL/GenBank/DDBJ databases">
        <title>Pervasive Adenine N6-methylation of Active Genes in Fungi.</title>
        <authorList>
            <consortium name="DOE Joint Genome Institute"/>
            <person name="Mondo S.J."/>
            <person name="Dannebaum R.O."/>
            <person name="Kuo R.C."/>
            <person name="Labutti K."/>
            <person name="Haridas S."/>
            <person name="Kuo A."/>
            <person name="Salamov A."/>
            <person name="Ahrendt S.R."/>
            <person name="Lipzen A."/>
            <person name="Sullivan W."/>
            <person name="Andreopoulos W.B."/>
            <person name="Clum A."/>
            <person name="Lindquist E."/>
            <person name="Daum C."/>
            <person name="Ramamoorthy G.K."/>
            <person name="Gryganskyi A."/>
            <person name="Culley D."/>
            <person name="Magnuson J.K."/>
            <person name="James T.Y."/>
            <person name="O'Malley M.A."/>
            <person name="Stajich J.E."/>
            <person name="Spatafora J.W."/>
            <person name="Visel A."/>
            <person name="Grigoriev I.V."/>
        </authorList>
    </citation>
    <scope>NUCLEOTIDE SEQUENCE [LARGE SCALE GENOMIC DNA]</scope>
    <source>
        <strain evidence="6 7">PL171</strain>
    </source>
</reference>
<feature type="domain" description="MATH" evidence="5">
    <location>
        <begin position="68"/>
        <end position="190"/>
    </location>
</feature>
<evidence type="ECO:0000256" key="3">
    <source>
        <dbReference type="SAM" id="MobiDB-lite"/>
    </source>
</evidence>
<keyword evidence="1" id="KW-0880">Kelch repeat</keyword>
<feature type="compositionally biased region" description="Low complexity" evidence="3">
    <location>
        <begin position="587"/>
        <end position="609"/>
    </location>
</feature>
<feature type="compositionally biased region" description="Polar residues" evidence="3">
    <location>
        <begin position="532"/>
        <end position="543"/>
    </location>
</feature>
<dbReference type="PANTHER" id="PTHR24412">
    <property type="entry name" value="KELCH PROTEIN"/>
    <property type="match status" value="1"/>
</dbReference>
<name>A0A1Y2HGT4_9FUNG</name>
<dbReference type="CDD" id="cd00121">
    <property type="entry name" value="MATH"/>
    <property type="match status" value="1"/>
</dbReference>
<dbReference type="SUPFAM" id="SSF54695">
    <property type="entry name" value="POZ domain"/>
    <property type="match status" value="1"/>
</dbReference>
<comment type="caution">
    <text evidence="6">The sequence shown here is derived from an EMBL/GenBank/DDBJ whole genome shotgun (WGS) entry which is preliminary data.</text>
</comment>
<keyword evidence="7" id="KW-1185">Reference proteome</keyword>
<dbReference type="STRING" id="765915.A0A1Y2HGT4"/>
<evidence type="ECO:0000259" key="4">
    <source>
        <dbReference type="PROSITE" id="PS50097"/>
    </source>
</evidence>
<protein>
    <recommendedName>
        <fullName evidence="8">BTB domain-containing protein</fullName>
    </recommendedName>
</protein>
<dbReference type="InterPro" id="IPR011333">
    <property type="entry name" value="SKP1/BTB/POZ_sf"/>
</dbReference>
<dbReference type="OrthoDB" id="2256373at2759"/>
<dbReference type="EMBL" id="MCFL01000033">
    <property type="protein sequence ID" value="ORZ33749.1"/>
    <property type="molecule type" value="Genomic_DNA"/>
</dbReference>
<feature type="compositionally biased region" description="Polar residues" evidence="3">
    <location>
        <begin position="610"/>
        <end position="621"/>
    </location>
</feature>